<reference evidence="2" key="1">
    <citation type="submission" date="2019-03" db="EMBL/GenBank/DDBJ databases">
        <title>WGS assembly of Setaria viridis.</title>
        <authorList>
            <person name="Huang P."/>
            <person name="Jenkins J."/>
            <person name="Grimwood J."/>
            <person name="Barry K."/>
            <person name="Healey A."/>
            <person name="Mamidi S."/>
            <person name="Sreedasyam A."/>
            <person name="Shu S."/>
            <person name="Feldman M."/>
            <person name="Wu J."/>
            <person name="Yu Y."/>
            <person name="Chen C."/>
            <person name="Johnson J."/>
            <person name="Rokhsar D."/>
            <person name="Baxter I."/>
            <person name="Schmutz J."/>
            <person name="Brutnell T."/>
            <person name="Kellogg E."/>
        </authorList>
    </citation>
    <scope>NUCLEOTIDE SEQUENCE [LARGE SCALE GENOMIC DNA]</scope>
</reference>
<dbReference type="Gramene" id="TKV98137">
    <property type="protein sequence ID" value="TKV98137"/>
    <property type="gene ID" value="SEVIR_9G540350v2"/>
</dbReference>
<gene>
    <name evidence="2" type="ORF">SEVIR_9G540350v2</name>
</gene>
<proteinExistence type="predicted"/>
<evidence type="ECO:0000313" key="3">
    <source>
        <dbReference type="Proteomes" id="UP000298652"/>
    </source>
</evidence>
<organism evidence="2 3">
    <name type="scientific">Setaria viridis</name>
    <name type="common">Green bristlegrass</name>
    <name type="synonym">Setaria italica subsp. viridis</name>
    <dbReference type="NCBI Taxonomy" id="4556"/>
    <lineage>
        <taxon>Eukaryota</taxon>
        <taxon>Viridiplantae</taxon>
        <taxon>Streptophyta</taxon>
        <taxon>Embryophyta</taxon>
        <taxon>Tracheophyta</taxon>
        <taxon>Spermatophyta</taxon>
        <taxon>Magnoliopsida</taxon>
        <taxon>Liliopsida</taxon>
        <taxon>Poales</taxon>
        <taxon>Poaceae</taxon>
        <taxon>PACMAD clade</taxon>
        <taxon>Panicoideae</taxon>
        <taxon>Panicodae</taxon>
        <taxon>Paniceae</taxon>
        <taxon>Cenchrinae</taxon>
        <taxon>Setaria</taxon>
    </lineage>
</organism>
<keyword evidence="3" id="KW-1185">Reference proteome</keyword>
<feature type="compositionally biased region" description="Basic and acidic residues" evidence="1">
    <location>
        <begin position="1"/>
        <end position="14"/>
    </location>
</feature>
<evidence type="ECO:0000256" key="1">
    <source>
        <dbReference type="SAM" id="MobiDB-lite"/>
    </source>
</evidence>
<protein>
    <submittedName>
        <fullName evidence="2">Uncharacterized protein</fullName>
    </submittedName>
</protein>
<name>A0A4U6T8D8_SETVI</name>
<accession>A0A4U6T8D8</accession>
<sequence>MPAWRDRATAREPGEVAPPPARRSNRQDDDDANRQDAPPHLRPPPIASAGLPLAINFVSLQVVIPSPVRKEFAWIHGACEFVLMYF</sequence>
<evidence type="ECO:0000313" key="2">
    <source>
        <dbReference type="EMBL" id="TKV98137.1"/>
    </source>
</evidence>
<dbReference type="Proteomes" id="UP000298652">
    <property type="component" value="Chromosome 9"/>
</dbReference>
<feature type="region of interest" description="Disordered" evidence="1">
    <location>
        <begin position="1"/>
        <end position="45"/>
    </location>
</feature>
<dbReference type="EMBL" id="CM016560">
    <property type="protein sequence ID" value="TKV98137.1"/>
    <property type="molecule type" value="Genomic_DNA"/>
</dbReference>
<dbReference type="AlphaFoldDB" id="A0A4U6T8D8"/>